<evidence type="ECO:0000256" key="14">
    <source>
        <dbReference type="PROSITE-ProRule" id="PRU00221"/>
    </source>
</evidence>
<dbReference type="SUPFAM" id="SSF52799">
    <property type="entry name" value="(Phosphotyrosine protein) phosphatases II"/>
    <property type="match status" value="1"/>
</dbReference>
<dbReference type="PROSITE" id="PS51339">
    <property type="entry name" value="PPASE_MYOTUBULARIN"/>
    <property type="match status" value="1"/>
</dbReference>
<dbReference type="Pfam" id="PF16095">
    <property type="entry name" value="COR-A"/>
    <property type="match status" value="1"/>
</dbReference>
<keyword evidence="20" id="KW-1185">Reference proteome</keyword>
<dbReference type="InterPro" id="IPR000719">
    <property type="entry name" value="Prot_kinase_dom"/>
</dbReference>
<feature type="repeat" description="WD" evidence="14">
    <location>
        <begin position="2483"/>
        <end position="2522"/>
    </location>
</feature>
<evidence type="ECO:0000256" key="4">
    <source>
        <dbReference type="ARBA" id="ARBA00022574"/>
    </source>
</evidence>
<dbReference type="GO" id="GO:0050793">
    <property type="term" value="P:regulation of developmental process"/>
    <property type="evidence" value="ECO:0007669"/>
    <property type="project" value="UniProtKB-ARBA"/>
</dbReference>
<evidence type="ECO:0000256" key="10">
    <source>
        <dbReference type="ARBA" id="ARBA00022840"/>
    </source>
</evidence>
<evidence type="ECO:0000256" key="3">
    <source>
        <dbReference type="ARBA" id="ARBA00022527"/>
    </source>
</evidence>
<dbReference type="PROSITE" id="PS51450">
    <property type="entry name" value="LRR"/>
    <property type="match status" value="1"/>
</dbReference>
<dbReference type="InterPro" id="IPR011009">
    <property type="entry name" value="Kinase-like_dom_sf"/>
</dbReference>
<dbReference type="GO" id="GO:0004674">
    <property type="term" value="F:protein serine/threonine kinase activity"/>
    <property type="evidence" value="ECO:0007669"/>
    <property type="project" value="UniProtKB-KW"/>
</dbReference>
<dbReference type="Pfam" id="PF00400">
    <property type="entry name" value="WD40"/>
    <property type="match status" value="3"/>
</dbReference>
<feature type="compositionally biased region" description="Low complexity" evidence="15">
    <location>
        <begin position="366"/>
        <end position="400"/>
    </location>
</feature>
<dbReference type="Gene3D" id="2.130.10.10">
    <property type="entry name" value="YVTN repeat-like/Quinoprotein amine dehydrogenase"/>
    <property type="match status" value="2"/>
</dbReference>
<dbReference type="GO" id="GO:0016020">
    <property type="term" value="C:membrane"/>
    <property type="evidence" value="ECO:0007669"/>
    <property type="project" value="TreeGrafter"/>
</dbReference>
<organism evidence="19 20">
    <name type="scientific">Heterostelium pallidum (strain ATCC 26659 / Pp 5 / PN500)</name>
    <name type="common">Cellular slime mold</name>
    <name type="synonym">Polysphondylium pallidum</name>
    <dbReference type="NCBI Taxonomy" id="670386"/>
    <lineage>
        <taxon>Eukaryota</taxon>
        <taxon>Amoebozoa</taxon>
        <taxon>Evosea</taxon>
        <taxon>Eumycetozoa</taxon>
        <taxon>Dictyostelia</taxon>
        <taxon>Acytosteliales</taxon>
        <taxon>Acytosteliaceae</taxon>
        <taxon>Heterostelium</taxon>
    </lineage>
</organism>
<evidence type="ECO:0000313" key="20">
    <source>
        <dbReference type="Proteomes" id="UP000001396"/>
    </source>
</evidence>
<protein>
    <recommendedName>
        <fullName evidence="2">non-specific serine/threonine protein kinase</fullName>
        <ecNumber evidence="2">2.7.11.1</ecNumber>
    </recommendedName>
</protein>
<feature type="region of interest" description="Disordered" evidence="15">
    <location>
        <begin position="592"/>
        <end position="664"/>
    </location>
</feature>
<dbReference type="SMART" id="SM00220">
    <property type="entry name" value="S_TKc"/>
    <property type="match status" value="1"/>
</dbReference>
<dbReference type="InterPro" id="IPR020859">
    <property type="entry name" value="ROC"/>
</dbReference>
<keyword evidence="4 14" id="KW-0853">WD repeat</keyword>
<evidence type="ECO:0000256" key="11">
    <source>
        <dbReference type="ARBA" id="ARBA00023134"/>
    </source>
</evidence>
<keyword evidence="3" id="KW-0723">Serine/threonine-protein kinase</keyword>
<feature type="domain" description="Myotubularin phosphatase" evidence="17">
    <location>
        <begin position="512"/>
        <end position="968"/>
    </location>
</feature>
<dbReference type="RefSeq" id="XP_020429574.1">
    <property type="nucleotide sequence ID" value="XM_020582793.1"/>
</dbReference>
<dbReference type="PROSITE" id="PS51424">
    <property type="entry name" value="ROC"/>
    <property type="match status" value="1"/>
</dbReference>
<dbReference type="Gene3D" id="3.40.50.300">
    <property type="entry name" value="P-loop containing nucleotide triphosphate hydrolases"/>
    <property type="match status" value="1"/>
</dbReference>
<evidence type="ECO:0000259" key="16">
    <source>
        <dbReference type="PROSITE" id="PS50011"/>
    </source>
</evidence>
<dbReference type="InterPro" id="IPR029021">
    <property type="entry name" value="Prot-tyrosine_phosphatase-like"/>
</dbReference>
<keyword evidence="7" id="KW-0677">Repeat</keyword>
<dbReference type="InterPro" id="IPR011047">
    <property type="entry name" value="Quinoprotein_ADH-like_sf"/>
</dbReference>
<feature type="domain" description="Roc" evidence="18">
    <location>
        <begin position="1307"/>
        <end position="1498"/>
    </location>
</feature>
<dbReference type="PANTHER" id="PTHR10807">
    <property type="entry name" value="MYOTUBULARIN-RELATED"/>
    <property type="match status" value="1"/>
</dbReference>
<dbReference type="InterPro" id="IPR008271">
    <property type="entry name" value="Ser/Thr_kinase_AS"/>
</dbReference>
<dbReference type="Pfam" id="PF13855">
    <property type="entry name" value="LRR_8"/>
    <property type="match status" value="1"/>
</dbReference>
<feature type="region of interest" description="Disordered" evidence="15">
    <location>
        <begin position="329"/>
        <end position="400"/>
    </location>
</feature>
<dbReference type="InterPro" id="IPR001611">
    <property type="entry name" value="Leu-rich_rpt"/>
</dbReference>
<dbReference type="GO" id="GO:0005524">
    <property type="term" value="F:ATP binding"/>
    <property type="evidence" value="ECO:0007669"/>
    <property type="project" value="UniProtKB-KW"/>
</dbReference>
<evidence type="ECO:0000256" key="15">
    <source>
        <dbReference type="SAM" id="MobiDB-lite"/>
    </source>
</evidence>
<evidence type="ECO:0000256" key="7">
    <source>
        <dbReference type="ARBA" id="ARBA00022737"/>
    </source>
</evidence>
<keyword evidence="10" id="KW-0067">ATP-binding</keyword>
<dbReference type="Gene3D" id="1.10.10.10">
    <property type="entry name" value="Winged helix-like DNA-binding domain superfamily/Winged helix DNA-binding domain"/>
    <property type="match status" value="1"/>
</dbReference>
<comment type="catalytic activity">
    <reaction evidence="12">
        <text>L-threonyl-[protein] + ATP = O-phospho-L-threonyl-[protein] + ADP + H(+)</text>
        <dbReference type="Rhea" id="RHEA:46608"/>
        <dbReference type="Rhea" id="RHEA-COMP:11060"/>
        <dbReference type="Rhea" id="RHEA-COMP:11605"/>
        <dbReference type="ChEBI" id="CHEBI:15378"/>
        <dbReference type="ChEBI" id="CHEBI:30013"/>
        <dbReference type="ChEBI" id="CHEBI:30616"/>
        <dbReference type="ChEBI" id="CHEBI:61977"/>
        <dbReference type="ChEBI" id="CHEBI:456216"/>
        <dbReference type="EC" id="2.7.11.1"/>
    </reaction>
</comment>
<comment type="catalytic activity">
    <reaction evidence="13">
        <text>L-seryl-[protein] + ATP = O-phospho-L-seryl-[protein] + ADP + H(+)</text>
        <dbReference type="Rhea" id="RHEA:17989"/>
        <dbReference type="Rhea" id="RHEA-COMP:9863"/>
        <dbReference type="Rhea" id="RHEA-COMP:11604"/>
        <dbReference type="ChEBI" id="CHEBI:15378"/>
        <dbReference type="ChEBI" id="CHEBI:29999"/>
        <dbReference type="ChEBI" id="CHEBI:30616"/>
        <dbReference type="ChEBI" id="CHEBI:83421"/>
        <dbReference type="ChEBI" id="CHEBI:456216"/>
        <dbReference type="EC" id="2.7.11.1"/>
    </reaction>
</comment>
<evidence type="ECO:0000256" key="5">
    <source>
        <dbReference type="ARBA" id="ARBA00022614"/>
    </source>
</evidence>
<dbReference type="PROSITE" id="PS51419">
    <property type="entry name" value="RAB"/>
    <property type="match status" value="1"/>
</dbReference>
<evidence type="ECO:0000256" key="1">
    <source>
        <dbReference type="ARBA" id="ARBA00008171"/>
    </source>
</evidence>
<dbReference type="PROSITE" id="PS00108">
    <property type="entry name" value="PROTEIN_KINASE_ST"/>
    <property type="match status" value="1"/>
</dbReference>
<dbReference type="InterPro" id="IPR001245">
    <property type="entry name" value="Ser-Thr/Tyr_kinase_cat_dom"/>
</dbReference>
<evidence type="ECO:0000256" key="13">
    <source>
        <dbReference type="ARBA" id="ARBA00048679"/>
    </source>
</evidence>
<dbReference type="EC" id="2.7.11.1" evidence="2"/>
<dbReference type="InterPro" id="IPR057263">
    <property type="entry name" value="COR-B"/>
</dbReference>
<evidence type="ECO:0000256" key="12">
    <source>
        <dbReference type="ARBA" id="ARBA00047899"/>
    </source>
</evidence>
<feature type="compositionally biased region" description="Polar residues" evidence="15">
    <location>
        <begin position="347"/>
        <end position="358"/>
    </location>
</feature>
<dbReference type="InterPro" id="IPR015943">
    <property type="entry name" value="WD40/YVTN_repeat-like_dom_sf"/>
</dbReference>
<keyword evidence="9" id="KW-0418">Kinase</keyword>
<keyword evidence="11" id="KW-0342">GTP-binding</keyword>
<dbReference type="SUPFAM" id="SSF52058">
    <property type="entry name" value="L domain-like"/>
    <property type="match status" value="1"/>
</dbReference>
<dbReference type="GO" id="GO:0005525">
    <property type="term" value="F:GTP binding"/>
    <property type="evidence" value="ECO:0007669"/>
    <property type="project" value="UniProtKB-KW"/>
</dbReference>
<dbReference type="PRINTS" id="PR00109">
    <property type="entry name" value="TYRKINASE"/>
</dbReference>
<accession>D3BLJ5</accession>
<dbReference type="GO" id="GO:0005829">
    <property type="term" value="C:cytosol"/>
    <property type="evidence" value="ECO:0007669"/>
    <property type="project" value="UniProtKB-ARBA"/>
</dbReference>
<dbReference type="PRINTS" id="PR00449">
    <property type="entry name" value="RASTRNSFRMNG"/>
</dbReference>
<feature type="compositionally biased region" description="Polar residues" evidence="15">
    <location>
        <begin position="2158"/>
        <end position="2191"/>
    </location>
</feature>
<dbReference type="InterPro" id="IPR003591">
    <property type="entry name" value="Leu-rich_rpt_typical-subtyp"/>
</dbReference>
<dbReference type="Pfam" id="PF06602">
    <property type="entry name" value="Myotub-related"/>
    <property type="match status" value="1"/>
</dbReference>
<dbReference type="Pfam" id="PF25497">
    <property type="entry name" value="COR-B"/>
    <property type="match status" value="1"/>
</dbReference>
<dbReference type="CDD" id="cd13999">
    <property type="entry name" value="STKc_MAP3K-like"/>
    <property type="match status" value="1"/>
</dbReference>
<dbReference type="Gene3D" id="1.10.510.10">
    <property type="entry name" value="Transferase(Phosphotransferase) domain 1"/>
    <property type="match status" value="1"/>
</dbReference>
<dbReference type="Gene3D" id="3.30.310.200">
    <property type="match status" value="1"/>
</dbReference>
<feature type="region of interest" description="Disordered" evidence="15">
    <location>
        <begin position="2621"/>
        <end position="2683"/>
    </location>
</feature>
<dbReference type="Proteomes" id="UP000001396">
    <property type="component" value="Unassembled WGS sequence"/>
</dbReference>
<dbReference type="FunFam" id="3.30.70.1390:FF:000001">
    <property type="entry name" value="Leucine-rich repeat serine/threonine-protein kinase 2"/>
    <property type="match status" value="1"/>
</dbReference>
<proteinExistence type="inferred from homology"/>
<keyword evidence="5" id="KW-0433">Leucine-rich repeat</keyword>
<feature type="compositionally biased region" description="Low complexity" evidence="15">
    <location>
        <begin position="598"/>
        <end position="664"/>
    </location>
</feature>
<feature type="region of interest" description="Disordered" evidence="15">
    <location>
        <begin position="2124"/>
        <end position="2191"/>
    </location>
</feature>
<sequence>MTTVVAAAVPDRLNLGIEFHQTDGHVVKKVVRVESTTKIGEVTRLLLDKFGKSSGDSDAMLYQLSISQKLHNQPVLILSDLNKSLAAYNIKNNEDLVLRRKPKKNPASAKLSQKKKPDGIFKTLFSMSTLEMKLSEEKAFVNITDVEGQVDVPMLFFNVVAYLENYFAKEGGVSEISSSFQCYGSEYTQECIELLRCFKQNETYDLAAMMTTTPGRGGGVNVRILCNFILDVADLHSVYDIPKVSDTRVEIECILRDSHKESYHIQADHVFSPYKGITQLEGERVIFSSCNVFCIDKCNFPPSIASLGEIWVTNYRIVFVNSPNHSGNAASSSSSSSLHSNSATSHGTLQPSYSSSSLRDAGSLLSQRPTPTQSQSQSDINNNNNNNNNNSITNSNSQSSTSIISTTTTATGNIQNSSSISFSSVLNQRLAAHDNTEIPLQMIYRWKLIKTGTMFESFKIYCKDFRCKIVGFLANSPHIAQFRSVLESVRAPTVDSVFAFASQENTIDASENFCQRLIPGEFDRQGVSWDEWCVNTTNSQLKLNTMSYPPASVIPKSVSQNIVVASSLFRSLRFPVLVWHHPTNRACITRAASPSNDASNSLSPPTSAPLSPRSGSNNNINNNNNSNSSNNSNSNSSHSSNNNTSSSNSNSNSNSGMSSSTSSTNLNIFNSLGHPLSPSHSLSSNQLSNPNPCNEDIDFIRAIIDNGKSSLLTVYDIGTVASHSSTMIGCKFEFLNLPPITSVKESFSRLLQLHNGHPDKKWPDVIRFHWLNPLKQILSAAILIATSVDQGQSILVQGANNEDADTQLSSISQLLLDGYYRTIEGFKVLIEKEWLVYSNPMARRCGHDLVKVRSPGQQEVGLDQYSPTFIQFIFIVWQLWKEFPSAFQFNENYLLTLVDSVYTCRFGTFLGNSLRERDELIFGRTKSFWSFVERNQQQLFVNALYDPPAKSFLKCNRVYQDAMWNEYFYRFCFKSQVALELLDEKISLSTRDEQLDLSSLRLYHIPDAAVLSFNYVKDLNLARNNLNSIPMSFVSLVNLERLNVEENLLVNISAETIRIFAKHVVNLREINFSSNLFEDLPSSLNSFKQLQVLKLRGNKFALIPEVIDRLSLTELDLSYCQIVPRIPISLAPTLTALDLSGTHMSHLPDDIGSLTSLKVFAANENQLTALPVSMTNLKQLEKLSLDSNKFSLMPSEICQLISLRVLSMGENQMSMLPSDISSLVNLVELNLKQNKLDILPASIGQLSNLLVLNLSSNQLTSLRPTMGLLTSLTELRLDANPLKTPPPEILSQGLTPILEYLRDLIKGQEQCYRMKLMIVGQENVGKTTLLKALKDKKKKPQATGPNISTDGIDIDNWVIPAQFEELDENHRPYKKKQDVTLSVWDFAGQEIYYTTHQFFLSERSVYLVAWNIILEEEASRVEFWLQSITTRTKDAPIIIVGTHLDDSNKTSAKAIKKKMIDKYCTRFPTIKAIKLVSCTTGKGISSLRETLEQIVISQPNMGESLPRSYMLLENLVKEETKKRIIPTISWTEFMQLGTICTIKDEAELLRATMFLNQLGSLVYFPKETGLKQFVILDPQWITVMLSSIITTKHSYAKDGILSHKSLKQIWRPPLYPENLHPHLIALLEKFEISYNLGSKKGGAYSQTIDESAQSLIPSLLPTERPSALSSLWTSYNPKVHTEQFGRNYKFEFIPNGFFSRLMVRILNFAKGEARCYWRNGMLLQHENEQIFIELSNARKLLSFTVRGKQSASLSRDVIETIQSLLDDAFQLPTQIYVPCIHCIQNKNSHPFKFSLEVCENAAVKGLPYLKCQNQYHVRTELLVPDLVMSNFTGSKISYSELKLEELIGEGGAALVYRGRWKGHVVAIKKLKTVNNTEPGPGGSVEINDISLSRAFKEFRRECWIMSTLEHPNIVQLKGLCLDPLCIVTEFLPNGNLYQFLHQPNQEMSWILRLKIALDISSGMAFLHSSTPPIIHRDLKSPNILLASTDERSPVIAKVVDFGLSGLQHTITNRGVENPVWLAPEVIEKQEASTQSDVYAFGVILWELLTYQDFFGDLGFMSLLEDKVVSGERPPIPDDCPSAYAQLIRDCWQNDPNSRPSFSEVEDRIMAMVSEMFPNLQLTEPNNTAEKRRTLRSHRKHASTSSEVSELLDQEFTVGGSSSSRKNSTAEYLANETNSVGTTSRKNTTTSEDIASSITSTMTTTSAMATSTGTTNHTLFTTSTNNTMSQSNSSVATLDSSQIVGMDKSLDNLITMSQESNFFKALATTIPTTNSNSTDQHGGEKAAKIGATLTIPKEAEKKNFYHNTKRNSVSIQPFYNVFKQELNIGEGSIQCMVIAANNIWAGTGSGTISVWNKDTGEKVHSFKAHSRRIHCLYNYMNTVWSGSADNNVSIWNSETFALVKTFNGHSPTCFASVGHTVWAGSIINVIHIWDIKKKVKYKGKITLESGPVEAILKRDQDVWVALNNNLVRIDINSQRVTQMIKGHEKAIHSIIEVDSTIWTCSSDGTIRVWGAQSGQNITTINAHSSRIFCLTLVGDFVWSGSWDTSIKIWSAKDYSLVAENQSKQKDAISCFAFVNSPNKQKQVWSGSWDSTIAVWNIGYPGSLNNSFNSDMYSSGGLPTYSSSSSDTQSPSPFSSFNNNNNNSNNNLNNNNNNSNGNLTTTTTTTTSNSNSSSESISASYPNSSTLLNINSSTSPPGNSTLRSHARRTVSFVFDKFNKSSK</sequence>
<dbReference type="InterPro" id="IPR036388">
    <property type="entry name" value="WH-like_DNA-bd_sf"/>
</dbReference>
<dbReference type="STRING" id="670386.D3BLJ5"/>
<dbReference type="InterPro" id="IPR027417">
    <property type="entry name" value="P-loop_NTPase"/>
</dbReference>
<dbReference type="SUPFAM" id="SSF52540">
    <property type="entry name" value="P-loop containing nucleoside triphosphate hydrolases"/>
    <property type="match status" value="1"/>
</dbReference>
<evidence type="ECO:0000256" key="6">
    <source>
        <dbReference type="ARBA" id="ARBA00022679"/>
    </source>
</evidence>
<dbReference type="NCBIfam" id="TIGR00231">
    <property type="entry name" value="small_GTP"/>
    <property type="match status" value="1"/>
</dbReference>
<name>D3BLJ5_HETP5</name>
<gene>
    <name evidence="19" type="primary">pats1</name>
    <name evidence="19" type="ORF">PPL_12048</name>
</gene>
<feature type="compositionally biased region" description="Basic residues" evidence="15">
    <location>
        <begin position="2132"/>
        <end position="2141"/>
    </location>
</feature>
<evidence type="ECO:0000313" key="19">
    <source>
        <dbReference type="EMBL" id="EFA77446.1"/>
    </source>
</evidence>
<evidence type="ECO:0000256" key="8">
    <source>
        <dbReference type="ARBA" id="ARBA00022741"/>
    </source>
</evidence>
<evidence type="ECO:0000256" key="9">
    <source>
        <dbReference type="ARBA" id="ARBA00022777"/>
    </source>
</evidence>
<dbReference type="InterPro" id="IPR032171">
    <property type="entry name" value="COR-A"/>
</dbReference>
<reference evidence="19 20" key="1">
    <citation type="journal article" date="2011" name="Genome Res.">
        <title>Phylogeny-wide analysis of social amoeba genomes highlights ancient origins for complex intercellular communication.</title>
        <authorList>
            <person name="Heidel A.J."/>
            <person name="Lawal H.M."/>
            <person name="Felder M."/>
            <person name="Schilde C."/>
            <person name="Helps N.R."/>
            <person name="Tunggal B."/>
            <person name="Rivero F."/>
            <person name="John U."/>
            <person name="Schleicher M."/>
            <person name="Eichinger L."/>
            <person name="Platzer M."/>
            <person name="Noegel A.A."/>
            <person name="Schaap P."/>
            <person name="Gloeckner G."/>
        </authorList>
    </citation>
    <scope>NUCLEOTIDE SEQUENCE [LARGE SCALE GENOMIC DNA]</scope>
    <source>
        <strain evidence="20">ATCC 26659 / Pp 5 / PN500</strain>
    </source>
</reference>
<dbReference type="InterPro" id="IPR032675">
    <property type="entry name" value="LRR_dom_sf"/>
</dbReference>
<dbReference type="FunCoup" id="D3BLJ5">
    <property type="interactions" value="67"/>
</dbReference>
<dbReference type="PROSITE" id="PS50082">
    <property type="entry name" value="WD_REPEATS_2"/>
    <property type="match status" value="2"/>
</dbReference>
<dbReference type="Gene3D" id="1.10.10.2200">
    <property type="match status" value="1"/>
</dbReference>
<dbReference type="PANTHER" id="PTHR10807:SF113">
    <property type="entry name" value="SERINE_THREONINE-PROTEIN KINASE PATS1-RELATED"/>
    <property type="match status" value="1"/>
</dbReference>
<dbReference type="Gene3D" id="3.30.70.1390">
    <property type="entry name" value="ROC domain from the Parkinson's disease-associated leucine-rich repeat kinase 2"/>
    <property type="match status" value="1"/>
</dbReference>
<dbReference type="SMART" id="SM00320">
    <property type="entry name" value="WD40"/>
    <property type="match status" value="6"/>
</dbReference>
<evidence type="ECO:0000259" key="17">
    <source>
        <dbReference type="PROSITE" id="PS51339"/>
    </source>
</evidence>
<dbReference type="InParanoid" id="D3BLJ5"/>
<feature type="repeat" description="WD" evidence="14">
    <location>
        <begin position="2523"/>
        <end position="2562"/>
    </location>
</feature>
<dbReference type="PROSITE" id="PS50011">
    <property type="entry name" value="PROTEIN_KINASE_DOM"/>
    <property type="match status" value="1"/>
</dbReference>
<keyword evidence="8" id="KW-0547">Nucleotide-binding</keyword>
<comment type="caution">
    <text evidence="19">The sequence shown here is derived from an EMBL/GenBank/DDBJ whole genome shotgun (WGS) entry which is preliminary data.</text>
</comment>
<dbReference type="InterPro" id="IPR005225">
    <property type="entry name" value="Small_GTP-bd"/>
</dbReference>
<dbReference type="SMART" id="SM00369">
    <property type="entry name" value="LRR_TYP"/>
    <property type="match status" value="9"/>
</dbReference>
<dbReference type="InterPro" id="IPR030564">
    <property type="entry name" value="Myotubularin"/>
</dbReference>
<evidence type="ECO:0000256" key="2">
    <source>
        <dbReference type="ARBA" id="ARBA00012513"/>
    </source>
</evidence>
<dbReference type="SUPFAM" id="SSF56112">
    <property type="entry name" value="Protein kinase-like (PK-like)"/>
    <property type="match status" value="1"/>
</dbReference>
<evidence type="ECO:0000259" key="18">
    <source>
        <dbReference type="PROSITE" id="PS51424"/>
    </source>
</evidence>
<dbReference type="InterPro" id="IPR010569">
    <property type="entry name" value="Myotubularin-like_Pase_dom"/>
</dbReference>
<dbReference type="GO" id="GO:0004438">
    <property type="term" value="F:phosphatidylinositol-3-phosphate phosphatase activity"/>
    <property type="evidence" value="ECO:0007669"/>
    <property type="project" value="TreeGrafter"/>
</dbReference>
<dbReference type="GO" id="GO:0046856">
    <property type="term" value="P:phosphatidylinositol dephosphorylation"/>
    <property type="evidence" value="ECO:0007669"/>
    <property type="project" value="TreeGrafter"/>
</dbReference>
<dbReference type="Pfam" id="PF07714">
    <property type="entry name" value="PK_Tyr_Ser-Thr"/>
    <property type="match status" value="1"/>
</dbReference>
<dbReference type="InterPro" id="IPR001680">
    <property type="entry name" value="WD40_rpt"/>
</dbReference>
<feature type="compositionally biased region" description="Low complexity" evidence="15">
    <location>
        <begin position="329"/>
        <end position="346"/>
    </location>
</feature>
<dbReference type="OMA" id="CKDFRCK"/>
<dbReference type="Pfam" id="PF08477">
    <property type="entry name" value="Roc"/>
    <property type="match status" value="1"/>
</dbReference>
<comment type="similarity">
    <text evidence="1">Belongs to the protein kinase superfamily. TKL Ser/Thr protein kinase family. ROCO subfamily.</text>
</comment>
<keyword evidence="6" id="KW-0808">Transferase</keyword>
<feature type="domain" description="Protein kinase" evidence="16">
    <location>
        <begin position="1841"/>
        <end position="2116"/>
    </location>
</feature>
<dbReference type="SUPFAM" id="SSF50998">
    <property type="entry name" value="Quinoprotein alcohol dehydrogenase-like"/>
    <property type="match status" value="1"/>
</dbReference>
<dbReference type="GeneID" id="31367515"/>
<dbReference type="Gene3D" id="3.80.10.10">
    <property type="entry name" value="Ribonuclease Inhibitor"/>
    <property type="match status" value="3"/>
</dbReference>
<dbReference type="EMBL" id="ADBJ01000042">
    <property type="protein sequence ID" value="EFA77446.1"/>
    <property type="molecule type" value="Genomic_DNA"/>
</dbReference>
<dbReference type="Gene3D" id="3.30.200.20">
    <property type="entry name" value="Phosphorylase Kinase, domain 1"/>
    <property type="match status" value="1"/>
</dbReference>